<dbReference type="Gene3D" id="1.25.40.380">
    <property type="entry name" value="Protein of unknown function DUF1810"/>
    <property type="match status" value="1"/>
</dbReference>
<accession>A0ABQ1S7L8</accession>
<name>A0ABQ1S7L8_9SPHN</name>
<evidence type="ECO:0000313" key="2">
    <source>
        <dbReference type="Proteomes" id="UP000619041"/>
    </source>
</evidence>
<dbReference type="InterPro" id="IPR036287">
    <property type="entry name" value="Rv1873-like_sf"/>
</dbReference>
<evidence type="ECO:0000313" key="1">
    <source>
        <dbReference type="EMBL" id="GGD97216.1"/>
    </source>
</evidence>
<evidence type="ECO:0008006" key="3">
    <source>
        <dbReference type="Google" id="ProtNLM"/>
    </source>
</evidence>
<dbReference type="PIRSF" id="PIRSF008546">
    <property type="entry name" value="UCP008546"/>
    <property type="match status" value="1"/>
</dbReference>
<dbReference type="Pfam" id="PF08837">
    <property type="entry name" value="DUF1810"/>
    <property type="match status" value="1"/>
</dbReference>
<reference evidence="2" key="1">
    <citation type="journal article" date="2019" name="Int. J. Syst. Evol. Microbiol.">
        <title>The Global Catalogue of Microorganisms (GCM) 10K type strain sequencing project: providing services to taxonomists for standard genome sequencing and annotation.</title>
        <authorList>
            <consortium name="The Broad Institute Genomics Platform"/>
            <consortium name="The Broad Institute Genome Sequencing Center for Infectious Disease"/>
            <person name="Wu L."/>
            <person name="Ma J."/>
        </authorList>
    </citation>
    <scope>NUCLEOTIDE SEQUENCE [LARGE SCALE GENOMIC DNA]</scope>
    <source>
        <strain evidence="2">CGMCC 1.15959</strain>
    </source>
</reference>
<organism evidence="1 2">
    <name type="scientific">Tsuneonella deserti</name>
    <dbReference type="NCBI Taxonomy" id="2035528"/>
    <lineage>
        <taxon>Bacteria</taxon>
        <taxon>Pseudomonadati</taxon>
        <taxon>Pseudomonadota</taxon>
        <taxon>Alphaproteobacteria</taxon>
        <taxon>Sphingomonadales</taxon>
        <taxon>Erythrobacteraceae</taxon>
        <taxon>Tsuneonella</taxon>
    </lineage>
</organism>
<dbReference type="RefSeq" id="WP_188644675.1">
    <property type="nucleotide sequence ID" value="NZ_BMKL01000001.1"/>
</dbReference>
<dbReference type="Proteomes" id="UP000619041">
    <property type="component" value="Unassembled WGS sequence"/>
</dbReference>
<dbReference type="EMBL" id="BMKL01000001">
    <property type="protein sequence ID" value="GGD97216.1"/>
    <property type="molecule type" value="Genomic_DNA"/>
</dbReference>
<dbReference type="SUPFAM" id="SSF140736">
    <property type="entry name" value="Rv1873-like"/>
    <property type="match status" value="1"/>
</dbReference>
<sequence length="148" mass="16272">MGAGDPPGSRNSPLERFLLAQSGGVYERALEELGAGRKRSHWMWFVFPQLAGLGRSEMAANYAIADLAEARAYLGHPVLGSRIVECTGTVLRWGNRRSAEAIFGNTDAMKLRSSLTLFERASESKEPFSIALETFFAGERDRATLCML</sequence>
<gene>
    <name evidence="1" type="ORF">GCM10011515_16280</name>
</gene>
<keyword evidence="2" id="KW-1185">Reference proteome</keyword>
<comment type="caution">
    <text evidence="1">The sequence shown here is derived from an EMBL/GenBank/DDBJ whole genome shotgun (WGS) entry which is preliminary data.</text>
</comment>
<protein>
    <recommendedName>
        <fullName evidence="3">Calpastatin</fullName>
    </recommendedName>
</protein>
<proteinExistence type="predicted"/>
<dbReference type="InterPro" id="IPR014937">
    <property type="entry name" value="DUF1810"/>
</dbReference>